<feature type="domain" description="N-acetyltransferase" evidence="1">
    <location>
        <begin position="1"/>
        <end position="89"/>
    </location>
</feature>
<dbReference type="Proteomes" id="UP000767392">
    <property type="component" value="Unassembled WGS sequence"/>
</dbReference>
<comment type="caution">
    <text evidence="3">The sequence shown here is derived from an EMBL/GenBank/DDBJ whole genome shotgun (WGS) entry which is preliminary data.</text>
</comment>
<dbReference type="Gene3D" id="3.40.630.30">
    <property type="match status" value="1"/>
</dbReference>
<dbReference type="PROSITE" id="PS51186">
    <property type="entry name" value="GNAT"/>
    <property type="match status" value="1"/>
</dbReference>
<reference evidence="3 4" key="1">
    <citation type="submission" date="2018-08" db="EMBL/GenBank/DDBJ databases">
        <title>Comparative genomics of wild bee and flower associated Lactobacillus reveals potential adaptation to the bee host.</title>
        <authorList>
            <person name="Vuong H.Q."/>
            <person name="Mcfrederick Q.S."/>
        </authorList>
    </citation>
    <scope>NUCLEOTIDE SEQUENCE [LARGE SCALE GENOMIC DNA]</scope>
    <source>
        <strain evidence="3 4">HV_04</strain>
    </source>
</reference>
<keyword evidence="4" id="KW-1185">Reference proteome</keyword>
<accession>A0ABY2YX85</accession>
<dbReference type="PROSITE" id="PS51729">
    <property type="entry name" value="GNAT_YJDJ"/>
    <property type="match status" value="1"/>
</dbReference>
<dbReference type="InterPro" id="IPR031165">
    <property type="entry name" value="GNAT_YJDJ"/>
</dbReference>
<dbReference type="RefSeq" id="WP_105988066.1">
    <property type="nucleotide sequence ID" value="NZ_POST01000003.1"/>
</dbReference>
<dbReference type="PANTHER" id="PTHR31435:SF10">
    <property type="entry name" value="BSR4717 PROTEIN"/>
    <property type="match status" value="1"/>
</dbReference>
<dbReference type="CDD" id="cd04301">
    <property type="entry name" value="NAT_SF"/>
    <property type="match status" value="1"/>
</dbReference>
<dbReference type="EMBL" id="QUAM01000003">
    <property type="protein sequence ID" value="TPR14343.1"/>
    <property type="molecule type" value="Genomic_DNA"/>
</dbReference>
<evidence type="ECO:0000259" key="1">
    <source>
        <dbReference type="PROSITE" id="PS51186"/>
    </source>
</evidence>
<name>A0ABY2YX85_9LACO</name>
<evidence type="ECO:0000259" key="2">
    <source>
        <dbReference type="PROSITE" id="PS51729"/>
    </source>
</evidence>
<dbReference type="InterPro" id="IPR000182">
    <property type="entry name" value="GNAT_dom"/>
</dbReference>
<dbReference type="InterPro" id="IPR045057">
    <property type="entry name" value="Gcn5-rel_NAT"/>
</dbReference>
<sequence>MQFSYNNENIYAMQNDSVIAKANFTIKDNTMFINHVLVEKAYRGQGVAHKLMLEIIKYSKNKNLLIKPICKYAQMFFKHNSKYSYLLND</sequence>
<protein>
    <submittedName>
        <fullName evidence="3">N-acetyltransferase</fullName>
    </submittedName>
</protein>
<proteinExistence type="predicted"/>
<feature type="domain" description="N-acetyltransferase" evidence="2">
    <location>
        <begin position="2"/>
        <end position="88"/>
    </location>
</feature>
<dbReference type="PANTHER" id="PTHR31435">
    <property type="entry name" value="PROTEIN NATD1"/>
    <property type="match status" value="1"/>
</dbReference>
<gene>
    <name evidence="3" type="ORF">DY048_05185</name>
</gene>
<dbReference type="Pfam" id="PF14542">
    <property type="entry name" value="Acetyltransf_CG"/>
    <property type="match status" value="1"/>
</dbReference>
<evidence type="ECO:0000313" key="4">
    <source>
        <dbReference type="Proteomes" id="UP000767392"/>
    </source>
</evidence>
<dbReference type="SUPFAM" id="SSF55729">
    <property type="entry name" value="Acyl-CoA N-acyltransferases (Nat)"/>
    <property type="match status" value="1"/>
</dbReference>
<organism evidence="3 4">
    <name type="scientific">Apilactobacillus timberlakei</name>
    <dbReference type="NCBI Taxonomy" id="2008380"/>
    <lineage>
        <taxon>Bacteria</taxon>
        <taxon>Bacillati</taxon>
        <taxon>Bacillota</taxon>
        <taxon>Bacilli</taxon>
        <taxon>Lactobacillales</taxon>
        <taxon>Lactobacillaceae</taxon>
        <taxon>Apilactobacillus</taxon>
    </lineage>
</organism>
<evidence type="ECO:0000313" key="3">
    <source>
        <dbReference type="EMBL" id="TPR14343.1"/>
    </source>
</evidence>
<dbReference type="InterPro" id="IPR016181">
    <property type="entry name" value="Acyl_CoA_acyltransferase"/>
</dbReference>